<dbReference type="EMBL" id="LT629776">
    <property type="protein sequence ID" value="SDR89896.1"/>
    <property type="molecule type" value="Genomic_DNA"/>
</dbReference>
<dbReference type="PANTHER" id="PTHR43792">
    <property type="entry name" value="GNAT FAMILY, PUTATIVE (AFU_ORTHOLOGUE AFUA_3G00765)-RELATED-RELATED"/>
    <property type="match status" value="1"/>
</dbReference>
<gene>
    <name evidence="2" type="ORF">SAMN04489860_0330</name>
</gene>
<dbReference type="Pfam" id="PF13302">
    <property type="entry name" value="Acetyltransf_3"/>
    <property type="match status" value="1"/>
</dbReference>
<evidence type="ECO:0000259" key="1">
    <source>
        <dbReference type="PROSITE" id="PS51186"/>
    </source>
</evidence>
<protein>
    <submittedName>
        <fullName evidence="2">Protein N-acetyltransferase, RimJ/RimL family</fullName>
    </submittedName>
</protein>
<dbReference type="AlphaFoldDB" id="A0A1H1MTA3"/>
<dbReference type="InterPro" id="IPR016181">
    <property type="entry name" value="Acyl_CoA_acyltransferase"/>
</dbReference>
<dbReference type="eggNOG" id="COG1670">
    <property type="taxonomic scope" value="Bacteria"/>
</dbReference>
<name>A0A1H1MTA3_9CELL</name>
<accession>A0A1H1MTA3</accession>
<dbReference type="Proteomes" id="UP000185663">
    <property type="component" value="Chromosome I"/>
</dbReference>
<feature type="domain" description="N-acetyltransferase" evidence="1">
    <location>
        <begin position="28"/>
        <end position="197"/>
    </location>
</feature>
<dbReference type="PANTHER" id="PTHR43792:SF16">
    <property type="entry name" value="N-ACETYLTRANSFERASE DOMAIN-CONTAINING PROTEIN"/>
    <property type="match status" value="1"/>
</dbReference>
<dbReference type="STRING" id="545619.SAMN04489860_0330"/>
<dbReference type="PROSITE" id="PS51186">
    <property type="entry name" value="GNAT"/>
    <property type="match status" value="1"/>
</dbReference>
<keyword evidence="2" id="KW-0808">Transferase</keyword>
<evidence type="ECO:0000313" key="3">
    <source>
        <dbReference type="Proteomes" id="UP000185663"/>
    </source>
</evidence>
<organism evidence="2 3">
    <name type="scientific">Paraoerskovia marina</name>
    <dbReference type="NCBI Taxonomy" id="545619"/>
    <lineage>
        <taxon>Bacteria</taxon>
        <taxon>Bacillati</taxon>
        <taxon>Actinomycetota</taxon>
        <taxon>Actinomycetes</taxon>
        <taxon>Micrococcales</taxon>
        <taxon>Cellulomonadaceae</taxon>
        <taxon>Paraoerskovia</taxon>
    </lineage>
</organism>
<dbReference type="GO" id="GO:0016747">
    <property type="term" value="F:acyltransferase activity, transferring groups other than amino-acyl groups"/>
    <property type="evidence" value="ECO:0007669"/>
    <property type="project" value="InterPro"/>
</dbReference>
<dbReference type="OrthoDB" id="9796770at2"/>
<dbReference type="RefSeq" id="WP_083371339.1">
    <property type="nucleotide sequence ID" value="NZ_LT629776.1"/>
</dbReference>
<dbReference type="SUPFAM" id="SSF55729">
    <property type="entry name" value="Acyl-CoA N-acyltransferases (Nat)"/>
    <property type="match status" value="1"/>
</dbReference>
<dbReference type="InterPro" id="IPR000182">
    <property type="entry name" value="GNAT_dom"/>
</dbReference>
<proteinExistence type="predicted"/>
<dbReference type="Gene3D" id="3.40.630.30">
    <property type="match status" value="1"/>
</dbReference>
<sequence>MTRDAVGSGRASGFPAWPRAERLATARYLLEPLTVEHADEMVAVLASPDLYTFTGGEPPGRGVLRERYTRQVVGCSPAGDAGWLNWLVRARGSAVGYVQATLTRPDGPDGPDGTDGAAPVTTAELAWLVSPDAQGGGVATEAASAVVDWLAGRGVEQVCAAVHPDHHASAGVARRLGLVATGVMVEGEQLWRGNLADLTGRHA</sequence>
<keyword evidence="3" id="KW-1185">Reference proteome</keyword>
<reference evidence="2 3" key="1">
    <citation type="submission" date="2016-10" db="EMBL/GenBank/DDBJ databases">
        <authorList>
            <person name="de Groot N.N."/>
        </authorList>
    </citation>
    <scope>NUCLEOTIDE SEQUENCE [LARGE SCALE GENOMIC DNA]</scope>
    <source>
        <strain evidence="2 3">DSM 22126</strain>
    </source>
</reference>
<evidence type="ECO:0000313" key="2">
    <source>
        <dbReference type="EMBL" id="SDR89896.1"/>
    </source>
</evidence>
<dbReference type="InterPro" id="IPR051531">
    <property type="entry name" value="N-acetyltransferase"/>
</dbReference>